<feature type="compositionally biased region" description="Low complexity" evidence="1">
    <location>
        <begin position="74"/>
        <end position="89"/>
    </location>
</feature>
<feature type="region of interest" description="Disordered" evidence="1">
    <location>
        <begin position="111"/>
        <end position="131"/>
    </location>
</feature>
<keyword evidence="2" id="KW-0732">Signal</keyword>
<proteinExistence type="predicted"/>
<sequence length="192" mass="20426">SGAMRTTLACVLFSIRLYEACAELVFRQLPEGHTLQLSCSLGEQAGPHTELPPVPLRGAEPDHPAVRGGGGRAQGQPGAPGAPALRGGLSSPQVNVSVSALQRGDSGLYVCERSSRGGNTSEQAKLEVGKDHRRQPTAPIYEEMSSKQKRAEGVLPDPQEAPLHLEEATFPVYANRNILLLQDDHYLSQAAG</sequence>
<evidence type="ECO:0000256" key="1">
    <source>
        <dbReference type="SAM" id="MobiDB-lite"/>
    </source>
</evidence>
<reference evidence="3" key="2">
    <citation type="submission" date="2004-02" db="EMBL/GenBank/DDBJ databases">
        <authorList>
            <consortium name="Genoscope"/>
            <consortium name="Whitehead Institute Centre for Genome Research"/>
        </authorList>
    </citation>
    <scope>NUCLEOTIDE SEQUENCE</scope>
</reference>
<organism evidence="3">
    <name type="scientific">Tetraodon nigroviridis</name>
    <name type="common">Spotted green pufferfish</name>
    <name type="synonym">Chelonodon nigroviridis</name>
    <dbReference type="NCBI Taxonomy" id="99883"/>
    <lineage>
        <taxon>Eukaryota</taxon>
        <taxon>Metazoa</taxon>
        <taxon>Chordata</taxon>
        <taxon>Craniata</taxon>
        <taxon>Vertebrata</taxon>
        <taxon>Euteleostomi</taxon>
        <taxon>Actinopterygii</taxon>
        <taxon>Neopterygii</taxon>
        <taxon>Teleostei</taxon>
        <taxon>Neoteleostei</taxon>
        <taxon>Acanthomorphata</taxon>
        <taxon>Eupercaria</taxon>
        <taxon>Tetraodontiformes</taxon>
        <taxon>Tetradontoidea</taxon>
        <taxon>Tetraodontidae</taxon>
        <taxon>Tetraodon</taxon>
    </lineage>
</organism>
<name>Q4TDI8_TETNG</name>
<feature type="signal peptide" evidence="2">
    <location>
        <begin position="1"/>
        <end position="22"/>
    </location>
</feature>
<gene>
    <name evidence="3" type="ORF">GSTENG00002774001</name>
</gene>
<protein>
    <submittedName>
        <fullName evidence="3">Chromosome undetermined SCAF6229, whole genome shotgun sequence</fullName>
    </submittedName>
</protein>
<reference evidence="3" key="1">
    <citation type="journal article" date="2004" name="Nature">
        <title>Genome duplication in the teleost fish Tetraodon nigroviridis reveals the early vertebrate proto-karyotype.</title>
        <authorList>
            <person name="Jaillon O."/>
            <person name="Aury J.-M."/>
            <person name="Brunet F."/>
            <person name="Petit J.-L."/>
            <person name="Stange-Thomann N."/>
            <person name="Mauceli E."/>
            <person name="Bouneau L."/>
            <person name="Fischer C."/>
            <person name="Ozouf-Costaz C."/>
            <person name="Bernot A."/>
            <person name="Nicaud S."/>
            <person name="Jaffe D."/>
            <person name="Fisher S."/>
            <person name="Lutfalla G."/>
            <person name="Dossat C."/>
            <person name="Segurens B."/>
            <person name="Dasilva C."/>
            <person name="Salanoubat M."/>
            <person name="Levy M."/>
            <person name="Boudet N."/>
            <person name="Castellano S."/>
            <person name="Anthouard V."/>
            <person name="Jubin C."/>
            <person name="Castelli V."/>
            <person name="Katinka M."/>
            <person name="Vacherie B."/>
            <person name="Biemont C."/>
            <person name="Skalli Z."/>
            <person name="Cattolico L."/>
            <person name="Poulain J."/>
            <person name="De Berardinis V."/>
            <person name="Cruaud C."/>
            <person name="Duprat S."/>
            <person name="Brottier P."/>
            <person name="Coutanceau J.-P."/>
            <person name="Gouzy J."/>
            <person name="Parra G."/>
            <person name="Lardier G."/>
            <person name="Chapple C."/>
            <person name="McKernan K.J."/>
            <person name="McEwan P."/>
            <person name="Bosak S."/>
            <person name="Kellis M."/>
            <person name="Volff J.-N."/>
            <person name="Guigo R."/>
            <person name="Zody M.C."/>
            <person name="Mesirov J."/>
            <person name="Lindblad-Toh K."/>
            <person name="Birren B."/>
            <person name="Nusbaum C."/>
            <person name="Kahn D."/>
            <person name="Robinson-Rechavi M."/>
            <person name="Laudet V."/>
            <person name="Schachter V."/>
            <person name="Quetier F."/>
            <person name="Saurin W."/>
            <person name="Scarpelli C."/>
            <person name="Wincker P."/>
            <person name="Lander E.S."/>
            <person name="Weissenbach J."/>
            <person name="Roest Crollius H."/>
        </authorList>
    </citation>
    <scope>NUCLEOTIDE SEQUENCE [LARGE SCALE GENOMIC DNA]</scope>
</reference>
<dbReference type="AlphaFoldDB" id="Q4TDI8"/>
<feature type="chain" id="PRO_5004244428" evidence="2">
    <location>
        <begin position="23"/>
        <end position="192"/>
    </location>
</feature>
<evidence type="ECO:0000256" key="2">
    <source>
        <dbReference type="SAM" id="SignalP"/>
    </source>
</evidence>
<accession>Q4TDI8</accession>
<dbReference type="KEGG" id="tng:GSTEN00002774G001"/>
<feature type="region of interest" description="Disordered" evidence="1">
    <location>
        <begin position="46"/>
        <end position="90"/>
    </location>
</feature>
<dbReference type="OrthoDB" id="8917013at2759"/>
<evidence type="ECO:0000313" key="3">
    <source>
        <dbReference type="EMBL" id="CAF89044.1"/>
    </source>
</evidence>
<feature type="non-terminal residue" evidence="3">
    <location>
        <position position="1"/>
    </location>
</feature>
<feature type="non-terminal residue" evidence="3">
    <location>
        <position position="192"/>
    </location>
</feature>
<dbReference type="EMBL" id="CAAE01006229">
    <property type="protein sequence ID" value="CAF89044.1"/>
    <property type="molecule type" value="Genomic_DNA"/>
</dbReference>